<reference evidence="2 3" key="1">
    <citation type="submission" date="2016-03" db="EMBL/GenBank/DDBJ databases">
        <title>Photobacterium proteolyticum sp. nov. a protease producing bacterium isolated from ocean sediments of Laizhou Bay.</title>
        <authorList>
            <person name="Li Y."/>
        </authorList>
    </citation>
    <scope>NUCLEOTIDE SEQUENCE [LARGE SCALE GENOMIC DNA]</scope>
    <source>
        <strain evidence="2 3">R-40508</strain>
    </source>
</reference>
<dbReference type="CDD" id="cd02440">
    <property type="entry name" value="AdoMet_MTases"/>
    <property type="match status" value="1"/>
</dbReference>
<dbReference type="AlphaFoldDB" id="A0A178KLG3"/>
<keyword evidence="3" id="KW-1185">Reference proteome</keyword>
<dbReference type="Pfam" id="PF08241">
    <property type="entry name" value="Methyltransf_11"/>
    <property type="match status" value="1"/>
</dbReference>
<evidence type="ECO:0000313" key="2">
    <source>
        <dbReference type="EMBL" id="OAN17966.1"/>
    </source>
</evidence>
<keyword evidence="2" id="KW-0489">Methyltransferase</keyword>
<dbReference type="PANTHER" id="PTHR42912:SF93">
    <property type="entry name" value="N6-ADENOSINE-METHYLTRANSFERASE TMT1A"/>
    <property type="match status" value="1"/>
</dbReference>
<dbReference type="InterPro" id="IPR013216">
    <property type="entry name" value="Methyltransf_11"/>
</dbReference>
<sequence length="233" mass="26150">MQSPLYSKHAQQYDTAVTDNVYNAKFERPTLQSMIGELEGKDVLDLGCGSGVYVDFFIAKGANKITCVDYSSAMVDIVKQKYAQRVEAYVQDAAQGLPNVNSNSIDLIVSPLMLHYIEDLTPLFTDIARVLKPEGQFVFSTHHPFGDFECSQTGNYFERELLHDEWNTIGEPVKVSFYRRSLTELTQGLMEHGLVISQISEGQVGEDVKAIDPDAYAFLSTKPNFIFIKSQKL</sequence>
<dbReference type="Gene3D" id="3.40.50.150">
    <property type="entry name" value="Vaccinia Virus protein VP39"/>
    <property type="match status" value="1"/>
</dbReference>
<dbReference type="GO" id="GO:0008757">
    <property type="term" value="F:S-adenosylmethionine-dependent methyltransferase activity"/>
    <property type="evidence" value="ECO:0007669"/>
    <property type="project" value="InterPro"/>
</dbReference>
<gene>
    <name evidence="2" type="ORF">A3K86_03340</name>
</gene>
<dbReference type="OrthoDB" id="9791837at2"/>
<protein>
    <submittedName>
        <fullName evidence="2">SAM-dependent methyltransferase</fullName>
    </submittedName>
</protein>
<dbReference type="Proteomes" id="UP000078503">
    <property type="component" value="Unassembled WGS sequence"/>
</dbReference>
<comment type="caution">
    <text evidence="2">The sequence shown here is derived from an EMBL/GenBank/DDBJ whole genome shotgun (WGS) entry which is preliminary data.</text>
</comment>
<keyword evidence="2" id="KW-0808">Transferase</keyword>
<dbReference type="RefSeq" id="WP_068327661.1">
    <property type="nucleotide sequence ID" value="NZ_LVHF01000012.1"/>
</dbReference>
<feature type="domain" description="Methyltransferase type 11" evidence="1">
    <location>
        <begin position="44"/>
        <end position="139"/>
    </location>
</feature>
<dbReference type="STRING" id="858640.A3K86_03340"/>
<dbReference type="GO" id="GO:0032259">
    <property type="term" value="P:methylation"/>
    <property type="evidence" value="ECO:0007669"/>
    <property type="project" value="UniProtKB-KW"/>
</dbReference>
<dbReference type="SUPFAM" id="SSF53335">
    <property type="entry name" value="S-adenosyl-L-methionine-dependent methyltransferases"/>
    <property type="match status" value="1"/>
</dbReference>
<dbReference type="PANTHER" id="PTHR42912">
    <property type="entry name" value="METHYLTRANSFERASE"/>
    <property type="match status" value="1"/>
</dbReference>
<evidence type="ECO:0000259" key="1">
    <source>
        <dbReference type="Pfam" id="PF08241"/>
    </source>
</evidence>
<dbReference type="InterPro" id="IPR050508">
    <property type="entry name" value="Methyltransf_Superfamily"/>
</dbReference>
<dbReference type="InterPro" id="IPR029063">
    <property type="entry name" value="SAM-dependent_MTases_sf"/>
</dbReference>
<evidence type="ECO:0000313" key="3">
    <source>
        <dbReference type="Proteomes" id="UP000078503"/>
    </source>
</evidence>
<accession>A0A178KLG3</accession>
<proteinExistence type="predicted"/>
<organism evidence="2 3">
    <name type="scientific">Photobacterium jeanii</name>
    <dbReference type="NCBI Taxonomy" id="858640"/>
    <lineage>
        <taxon>Bacteria</taxon>
        <taxon>Pseudomonadati</taxon>
        <taxon>Pseudomonadota</taxon>
        <taxon>Gammaproteobacteria</taxon>
        <taxon>Vibrionales</taxon>
        <taxon>Vibrionaceae</taxon>
        <taxon>Photobacterium</taxon>
    </lineage>
</organism>
<name>A0A178KLG3_9GAMM</name>
<dbReference type="EMBL" id="LVHF01000012">
    <property type="protein sequence ID" value="OAN17966.1"/>
    <property type="molecule type" value="Genomic_DNA"/>
</dbReference>